<dbReference type="Gene3D" id="3.40.50.1820">
    <property type="entry name" value="alpha/beta hydrolase"/>
    <property type="match status" value="1"/>
</dbReference>
<protein>
    <submittedName>
        <fullName evidence="5">Alpha/beta hydrolase</fullName>
    </submittedName>
</protein>
<proteinExistence type="predicted"/>
<evidence type="ECO:0000313" key="5">
    <source>
        <dbReference type="EMBL" id="QEE30823.1"/>
    </source>
</evidence>
<feature type="signal peptide" evidence="3">
    <location>
        <begin position="1"/>
        <end position="22"/>
    </location>
</feature>
<accession>A0A5B9EF37</accession>
<dbReference type="RefSeq" id="WP_147650119.1">
    <property type="nucleotide sequence ID" value="NZ_CP042806.1"/>
</dbReference>
<dbReference type="EMBL" id="CP042806">
    <property type="protein sequence ID" value="QEE30823.1"/>
    <property type="molecule type" value="Genomic_DNA"/>
</dbReference>
<dbReference type="InterPro" id="IPR049492">
    <property type="entry name" value="BD-FAE-like_dom"/>
</dbReference>
<dbReference type="Proteomes" id="UP000321820">
    <property type="component" value="Chromosome"/>
</dbReference>
<feature type="region of interest" description="Disordered" evidence="2">
    <location>
        <begin position="206"/>
        <end position="233"/>
    </location>
</feature>
<organism evidence="5 6">
    <name type="scientific">Terriglobus albidus</name>
    <dbReference type="NCBI Taxonomy" id="1592106"/>
    <lineage>
        <taxon>Bacteria</taxon>
        <taxon>Pseudomonadati</taxon>
        <taxon>Acidobacteriota</taxon>
        <taxon>Terriglobia</taxon>
        <taxon>Terriglobales</taxon>
        <taxon>Acidobacteriaceae</taxon>
        <taxon>Terriglobus</taxon>
    </lineage>
</organism>
<dbReference type="PANTHER" id="PTHR48081:SF13">
    <property type="entry name" value="ALPHA_BETA HYDROLASE"/>
    <property type="match status" value="1"/>
</dbReference>
<evidence type="ECO:0000256" key="3">
    <source>
        <dbReference type="SAM" id="SignalP"/>
    </source>
</evidence>
<reference evidence="5 6" key="1">
    <citation type="submission" date="2019-08" db="EMBL/GenBank/DDBJ databases">
        <title>Complete genome sequence of Terriglobus albidus strain ORNL.</title>
        <authorList>
            <person name="Podar M."/>
        </authorList>
    </citation>
    <scope>NUCLEOTIDE SEQUENCE [LARGE SCALE GENOMIC DNA]</scope>
    <source>
        <strain evidence="5 6">ORNL</strain>
    </source>
</reference>
<evidence type="ECO:0000313" key="6">
    <source>
        <dbReference type="Proteomes" id="UP000321820"/>
    </source>
</evidence>
<dbReference type="AlphaFoldDB" id="A0A5B9EF37"/>
<name>A0A5B9EF37_9BACT</name>
<dbReference type="SUPFAM" id="SSF53474">
    <property type="entry name" value="alpha/beta-Hydrolases"/>
    <property type="match status" value="1"/>
</dbReference>
<keyword evidence="1 5" id="KW-0378">Hydrolase</keyword>
<evidence type="ECO:0000259" key="4">
    <source>
        <dbReference type="Pfam" id="PF20434"/>
    </source>
</evidence>
<dbReference type="KEGG" id="talb:FTW19_24195"/>
<sequence>MRVHGVLAAALFLCGNLVVAQANGAASSCVFERGHEFLPLAGVGLGGGKIEGQDNLSIRIWAPACPTEPHPAALLIHRGGLTSGSGWDLNQLSLANSLVAAGVAVFSVDYRLAPGATLNDMIMDVQRSVRFVRHEAARFNVAPDKIVLIGDEAGGYLATISGLMPPEKGKRTPYDWDKESDEVQAIVMLAGVGDFGKELVSPTKGVLTPRGWTSPPNPGFHADPLSTESPSSSPVAAIDPLNLVHSAAPPFLLIQGDQATPNSLVVPTKLLDALRVAGNRANVILIQHNQQESEGSQITGKHDWQMSMLGWMRFVLTTQRPLDGETARLLHISQ</sequence>
<feature type="chain" id="PRO_5022861336" evidence="3">
    <location>
        <begin position="23"/>
        <end position="334"/>
    </location>
</feature>
<dbReference type="PANTHER" id="PTHR48081">
    <property type="entry name" value="AB HYDROLASE SUPERFAMILY PROTEIN C4A8.06C"/>
    <property type="match status" value="1"/>
</dbReference>
<dbReference type="Pfam" id="PF20434">
    <property type="entry name" value="BD-FAE"/>
    <property type="match status" value="1"/>
</dbReference>
<dbReference type="PROSITE" id="PS51257">
    <property type="entry name" value="PROKAR_LIPOPROTEIN"/>
    <property type="match status" value="1"/>
</dbReference>
<feature type="domain" description="BD-FAE-like" evidence="4">
    <location>
        <begin position="60"/>
        <end position="258"/>
    </location>
</feature>
<evidence type="ECO:0000256" key="1">
    <source>
        <dbReference type="ARBA" id="ARBA00022801"/>
    </source>
</evidence>
<evidence type="ECO:0000256" key="2">
    <source>
        <dbReference type="SAM" id="MobiDB-lite"/>
    </source>
</evidence>
<keyword evidence="6" id="KW-1185">Reference proteome</keyword>
<dbReference type="OrthoDB" id="9815425at2"/>
<dbReference type="InterPro" id="IPR050300">
    <property type="entry name" value="GDXG_lipolytic_enzyme"/>
</dbReference>
<gene>
    <name evidence="5" type="ORF">FTW19_24195</name>
</gene>
<dbReference type="InterPro" id="IPR029058">
    <property type="entry name" value="AB_hydrolase_fold"/>
</dbReference>
<dbReference type="GO" id="GO:0016787">
    <property type="term" value="F:hydrolase activity"/>
    <property type="evidence" value="ECO:0007669"/>
    <property type="project" value="UniProtKB-KW"/>
</dbReference>
<keyword evidence="3" id="KW-0732">Signal</keyword>